<evidence type="ECO:0000313" key="1">
    <source>
        <dbReference type="EMBL" id="QHT85685.1"/>
    </source>
</evidence>
<dbReference type="AlphaFoldDB" id="A0A6C0HZW1"/>
<protein>
    <submittedName>
        <fullName evidence="1">Uncharacterized protein</fullName>
    </submittedName>
</protein>
<proteinExistence type="predicted"/>
<organism evidence="1">
    <name type="scientific">viral metagenome</name>
    <dbReference type="NCBI Taxonomy" id="1070528"/>
    <lineage>
        <taxon>unclassified sequences</taxon>
        <taxon>metagenomes</taxon>
        <taxon>organismal metagenomes</taxon>
    </lineage>
</organism>
<sequence>MYSNNKEYRQSLRDFFQMKCQPVVSNEDIDEETIDEFTYDADAVEKKMNEIFEKTKIINGFCKLYEIAASHMISTDLETGLAVLLSYDYFYYFKDLFSYFEKNNNKNLELSNEYKELLKKIS</sequence>
<dbReference type="EMBL" id="MN740043">
    <property type="protein sequence ID" value="QHT85685.1"/>
    <property type="molecule type" value="Genomic_DNA"/>
</dbReference>
<reference evidence="1" key="1">
    <citation type="journal article" date="2020" name="Nature">
        <title>Giant virus diversity and host interactions through global metagenomics.</title>
        <authorList>
            <person name="Schulz F."/>
            <person name="Roux S."/>
            <person name="Paez-Espino D."/>
            <person name="Jungbluth S."/>
            <person name="Walsh D.A."/>
            <person name="Denef V.J."/>
            <person name="McMahon K.D."/>
            <person name="Konstantinidis K.T."/>
            <person name="Eloe-Fadrosh E.A."/>
            <person name="Kyrpides N.C."/>
            <person name="Woyke T."/>
        </authorList>
    </citation>
    <scope>NUCLEOTIDE SEQUENCE</scope>
    <source>
        <strain evidence="1">GVMAG-M-3300023184-182</strain>
    </source>
</reference>
<accession>A0A6C0HZW1</accession>
<name>A0A6C0HZW1_9ZZZZ</name>